<protein>
    <recommendedName>
        <fullName evidence="5">Alpha-agarase</fullName>
    </recommendedName>
</protein>
<dbReference type="Pfam" id="PF11617">
    <property type="entry name" value="Cu-binding_MopE"/>
    <property type="match status" value="3"/>
</dbReference>
<feature type="region of interest" description="Disordered" evidence="1">
    <location>
        <begin position="365"/>
        <end position="384"/>
    </location>
</feature>
<dbReference type="InterPro" id="IPR016187">
    <property type="entry name" value="CTDL_fold"/>
</dbReference>
<evidence type="ECO:0008006" key="5">
    <source>
        <dbReference type="Google" id="ProtNLM"/>
    </source>
</evidence>
<accession>A0A5S9P7S5</accession>
<name>A0A5S9P7S5_9GAMM</name>
<keyword evidence="2" id="KW-0732">Signal</keyword>
<dbReference type="PROSITE" id="PS51257">
    <property type="entry name" value="PROKAR_LIPOPROTEIN"/>
    <property type="match status" value="1"/>
</dbReference>
<organism evidence="3 4">
    <name type="scientific">BD1-7 clade bacterium</name>
    <dbReference type="NCBI Taxonomy" id="2029982"/>
    <lineage>
        <taxon>Bacteria</taxon>
        <taxon>Pseudomonadati</taxon>
        <taxon>Pseudomonadota</taxon>
        <taxon>Gammaproteobacteria</taxon>
        <taxon>Cellvibrionales</taxon>
        <taxon>Spongiibacteraceae</taxon>
        <taxon>BD1-7 clade</taxon>
    </lineage>
</organism>
<evidence type="ECO:0000313" key="3">
    <source>
        <dbReference type="EMBL" id="CAA0099551.1"/>
    </source>
</evidence>
<gene>
    <name evidence="3" type="ORF">DPBNPPHM_03725</name>
</gene>
<sequence length="384" mass="41586">MKKVLIPLASGLMLAACLPETPVPTKPDPYWYRDADADMFGNSNDSLQQKTQPDGYVANKGDCNDDNAQINPGITETANNVDQDCDGTIDNGFNYIFSTSTIHSTDFGALENADIICQQHADSTESIVPAGTYKAWISNSTESAADRLVPSANPYVRSDKVIIANNWIDLTDGTLIDAIAFNERGTGAADLHVMTGTDYDGTYLATNCNDWTSTDAALQFTAGLDNQGDKKWTNWGAAPNHNCGNAYLLYCIRQSDDGIWYRDSDDDGYGATDQSINAASKPDGYVTSNSDCNDTDALISPAAVEITTNDIDDNCDGNIDNKWYIDNDSDGFGDPSIELNDTDWPFPLVNNNDDCDDTNPLINPDATDDSVNDIDENCDGIDGQ</sequence>
<reference evidence="3 4" key="1">
    <citation type="submission" date="2019-11" db="EMBL/GenBank/DDBJ databases">
        <authorList>
            <person name="Holert J."/>
        </authorList>
    </citation>
    <scope>NUCLEOTIDE SEQUENCE [LARGE SCALE GENOMIC DNA]</scope>
    <source>
        <strain evidence="3">BC5_2</strain>
    </source>
</reference>
<evidence type="ECO:0000256" key="2">
    <source>
        <dbReference type="SAM" id="SignalP"/>
    </source>
</evidence>
<feature type="compositionally biased region" description="Acidic residues" evidence="1">
    <location>
        <begin position="366"/>
        <end position="384"/>
    </location>
</feature>
<dbReference type="Gene3D" id="3.10.100.10">
    <property type="entry name" value="Mannose-Binding Protein A, subunit A"/>
    <property type="match status" value="1"/>
</dbReference>
<evidence type="ECO:0000313" key="4">
    <source>
        <dbReference type="Proteomes" id="UP000434580"/>
    </source>
</evidence>
<dbReference type="InterPro" id="IPR016186">
    <property type="entry name" value="C-type_lectin-like/link_sf"/>
</dbReference>
<dbReference type="AlphaFoldDB" id="A0A5S9P7S5"/>
<proteinExistence type="predicted"/>
<evidence type="ECO:0000256" key="1">
    <source>
        <dbReference type="SAM" id="MobiDB-lite"/>
    </source>
</evidence>
<dbReference type="InterPro" id="IPR021655">
    <property type="entry name" value="Put_metal-bd"/>
</dbReference>
<dbReference type="SUPFAM" id="SSF56436">
    <property type="entry name" value="C-type lectin-like"/>
    <property type="match status" value="1"/>
</dbReference>
<feature type="signal peptide" evidence="2">
    <location>
        <begin position="1"/>
        <end position="15"/>
    </location>
</feature>
<dbReference type="Proteomes" id="UP000434580">
    <property type="component" value="Unassembled WGS sequence"/>
</dbReference>
<feature type="chain" id="PRO_5030138003" description="Alpha-agarase" evidence="2">
    <location>
        <begin position="16"/>
        <end position="384"/>
    </location>
</feature>
<dbReference type="OrthoDB" id="68195at2"/>
<dbReference type="EMBL" id="CACSII010000007">
    <property type="protein sequence ID" value="CAA0099551.1"/>
    <property type="molecule type" value="Genomic_DNA"/>
</dbReference>